<keyword evidence="3" id="KW-1185">Reference proteome</keyword>
<reference evidence="2" key="1">
    <citation type="submission" date="2020-07" db="EMBL/GenBank/DDBJ databases">
        <authorList>
            <person name="Nazaruddin N."/>
        </authorList>
    </citation>
    <scope>NUCLEOTIDE SEQUENCE</scope>
</reference>
<feature type="region of interest" description="Disordered" evidence="1">
    <location>
        <begin position="1"/>
        <end position="51"/>
    </location>
</feature>
<evidence type="ECO:0000313" key="3">
    <source>
        <dbReference type="Proteomes" id="UP000752696"/>
    </source>
</evidence>
<accession>A0A6V7HDF4</accession>
<proteinExistence type="predicted"/>
<evidence type="ECO:0000256" key="1">
    <source>
        <dbReference type="SAM" id="MobiDB-lite"/>
    </source>
</evidence>
<comment type="caution">
    <text evidence="2">The sequence shown here is derived from an EMBL/GenBank/DDBJ whole genome shotgun (WGS) entry which is preliminary data.</text>
</comment>
<dbReference type="EMBL" id="CAJDYZ010010697">
    <property type="protein sequence ID" value="CAD1478357.1"/>
    <property type="molecule type" value="Genomic_DNA"/>
</dbReference>
<sequence>DQGSQLEGKLQTEGNVDSLDAPLKRREASSGGSFTMSGAPHSEGRAREANKVPVHPAADIFCECSRRESSGRMFPSSDYAIGSTQRGSTRQPAALLPSGNHRPTAFSSSSTKRYVRLPCCLQHQVMLRNKYPDN</sequence>
<feature type="compositionally biased region" description="Polar residues" evidence="1">
    <location>
        <begin position="82"/>
        <end position="91"/>
    </location>
</feature>
<name>A0A6V7HDF4_9HYME</name>
<dbReference type="AlphaFoldDB" id="A0A6V7HDF4"/>
<gene>
    <name evidence="2" type="ORF">MHI_LOCUS791179</name>
</gene>
<organism evidence="2 3">
    <name type="scientific">Heterotrigona itama</name>
    <dbReference type="NCBI Taxonomy" id="395501"/>
    <lineage>
        <taxon>Eukaryota</taxon>
        <taxon>Metazoa</taxon>
        <taxon>Ecdysozoa</taxon>
        <taxon>Arthropoda</taxon>
        <taxon>Hexapoda</taxon>
        <taxon>Insecta</taxon>
        <taxon>Pterygota</taxon>
        <taxon>Neoptera</taxon>
        <taxon>Endopterygota</taxon>
        <taxon>Hymenoptera</taxon>
        <taxon>Apocrita</taxon>
        <taxon>Aculeata</taxon>
        <taxon>Apoidea</taxon>
        <taxon>Anthophila</taxon>
        <taxon>Apidae</taxon>
        <taxon>Heterotrigona</taxon>
    </lineage>
</organism>
<feature type="region of interest" description="Disordered" evidence="1">
    <location>
        <begin position="68"/>
        <end position="109"/>
    </location>
</feature>
<protein>
    <submittedName>
        <fullName evidence="2">Uncharacterized protein</fullName>
    </submittedName>
</protein>
<dbReference type="Proteomes" id="UP000752696">
    <property type="component" value="Unassembled WGS sequence"/>
</dbReference>
<feature type="non-terminal residue" evidence="2">
    <location>
        <position position="134"/>
    </location>
</feature>
<evidence type="ECO:0000313" key="2">
    <source>
        <dbReference type="EMBL" id="CAD1478357.1"/>
    </source>
</evidence>